<sequence length="409" mass="47188">CDLANGVDQLRLICLDNVSTVSNVCGPQCLAEVCEACFVQHLSASVYSFYPGVLPKVRCPVCLTLLNRNQWIKLVQSSATEQQEQTQEPEQEQDEDQIEQVGQVEQQFVDDNTHVLDKYVMLCQQSCGFQSPCCHKANYTMLPERSSDSDADDNEDAKMELPLNQVEALPELLQRAVEYCYHRQDSADFYRFMTETFKENLDKVIWSLLPKIVDEERRATLLLRHLMKNPDTMTLCCRMQVCFKCKATDHHNGDCGDFIQANNVVECRGCGVTVVMVDGCDSLRCLCGYSFSWSSEVDRQNAQRKQIAPMENFEYDQWERWRSALRRSLRKIKNLDATQRELRLERFVRDHRPLLQRVLLPWVYRNRLSKKNAVDSIVEQVTKMKVAAETPLEPVLPMHAARSRSQSEP</sequence>
<evidence type="ECO:0008006" key="5">
    <source>
        <dbReference type="Google" id="ProtNLM"/>
    </source>
</evidence>
<proteinExistence type="predicted"/>
<gene>
    <name evidence="2" type="ORF">BBJ29_009586</name>
    <name evidence="1" type="ORF">BBP00_00009757</name>
</gene>
<evidence type="ECO:0000313" key="3">
    <source>
        <dbReference type="Proteomes" id="UP000277300"/>
    </source>
</evidence>
<protein>
    <recommendedName>
        <fullName evidence="5">RING-type domain-containing protein</fullName>
    </recommendedName>
</protein>
<dbReference type="Proteomes" id="UP000284657">
    <property type="component" value="Unassembled WGS sequence"/>
</dbReference>
<evidence type="ECO:0000313" key="4">
    <source>
        <dbReference type="Proteomes" id="UP000284657"/>
    </source>
</evidence>
<name>A0A3F2RBT5_9STRA</name>
<dbReference type="Proteomes" id="UP000277300">
    <property type="component" value="Unassembled WGS sequence"/>
</dbReference>
<accession>A0A3F2RBT5</accession>
<dbReference type="AlphaFoldDB" id="A0A3F2RBT5"/>
<evidence type="ECO:0000313" key="2">
    <source>
        <dbReference type="EMBL" id="RLN56372.1"/>
    </source>
</evidence>
<feature type="non-terminal residue" evidence="1">
    <location>
        <position position="1"/>
    </location>
</feature>
<organism evidence="1 3">
    <name type="scientific">Phytophthora kernoviae</name>
    <dbReference type="NCBI Taxonomy" id="325452"/>
    <lineage>
        <taxon>Eukaryota</taxon>
        <taxon>Sar</taxon>
        <taxon>Stramenopiles</taxon>
        <taxon>Oomycota</taxon>
        <taxon>Peronosporomycetes</taxon>
        <taxon>Peronosporales</taxon>
        <taxon>Peronosporaceae</taxon>
        <taxon>Phytophthora</taxon>
    </lineage>
</organism>
<dbReference type="EMBL" id="MBAD02001276">
    <property type="protein sequence ID" value="RLN56372.1"/>
    <property type="molecule type" value="Genomic_DNA"/>
</dbReference>
<comment type="caution">
    <text evidence="1">The sequence shown here is derived from an EMBL/GenBank/DDBJ whole genome shotgun (WGS) entry which is preliminary data.</text>
</comment>
<dbReference type="EMBL" id="MBDO02000837">
    <property type="protein sequence ID" value="RLN51975.1"/>
    <property type="molecule type" value="Genomic_DNA"/>
</dbReference>
<reference evidence="3 4" key="1">
    <citation type="submission" date="2018-07" db="EMBL/GenBank/DDBJ databases">
        <title>Genome sequencing of oomycete isolates from Chile give support for New Zealand origin for Phytophthora kernoviae and make available the first Nothophytophthora sp. genome.</title>
        <authorList>
            <person name="Studholme D.J."/>
            <person name="Sanfuentes E."/>
            <person name="Panda P."/>
            <person name="Hill R."/>
            <person name="Sambles C."/>
            <person name="Grant M."/>
            <person name="Williams N.M."/>
            <person name="Mcdougal R.L."/>
        </authorList>
    </citation>
    <scope>NUCLEOTIDE SEQUENCE [LARGE SCALE GENOMIC DNA]</scope>
    <source>
        <strain evidence="1">Chile6</strain>
        <strain evidence="2">Chile7</strain>
    </source>
</reference>
<dbReference type="OrthoDB" id="1431934at2759"/>
<evidence type="ECO:0000313" key="1">
    <source>
        <dbReference type="EMBL" id="RLN51975.1"/>
    </source>
</evidence>